<organism evidence="1 2">
    <name type="scientific">Berkelbacteria bacterium GW2011_GWE1_39_12</name>
    <dbReference type="NCBI Taxonomy" id="1618337"/>
    <lineage>
        <taxon>Bacteria</taxon>
        <taxon>Candidatus Berkelbacteria</taxon>
    </lineage>
</organism>
<accession>A0A0G4B3J9</accession>
<dbReference type="STRING" id="1618337.UT28_C0001G0182"/>
<evidence type="ECO:0000313" key="1">
    <source>
        <dbReference type="EMBL" id="AKM81993.1"/>
    </source>
</evidence>
<proteinExistence type="predicted"/>
<evidence type="ECO:0000313" key="2">
    <source>
        <dbReference type="Proteomes" id="UP000035648"/>
    </source>
</evidence>
<name>A0A0G4B3J9_9BACT</name>
<reference evidence="1 2" key="1">
    <citation type="journal article" date="2015" name="Nature">
        <title>rRNA introns, odd ribosomes, and small enigmatic genomes across a large radiation of phyla.</title>
        <authorList>
            <person name="Brown C.T."/>
            <person name="Hug L.A."/>
            <person name="Thomas B.C."/>
            <person name="Sharon I."/>
            <person name="Castelle C.J."/>
            <person name="Singh A."/>
            <person name="Wilkins M.J."/>
            <person name="Williams K.H."/>
            <person name="Banfield J.F."/>
        </authorList>
    </citation>
    <scope>NUCLEOTIDE SEQUENCE [LARGE SCALE GENOMIC DNA]</scope>
</reference>
<dbReference type="Proteomes" id="UP000035648">
    <property type="component" value="Chromosome"/>
</dbReference>
<dbReference type="EMBL" id="CP011213">
    <property type="protein sequence ID" value="AKM81993.1"/>
    <property type="molecule type" value="Genomic_DNA"/>
</dbReference>
<protein>
    <submittedName>
        <fullName evidence="1">Uncharacterized protein</fullName>
    </submittedName>
</protein>
<dbReference type="AlphaFoldDB" id="A0A0G4B3J9"/>
<gene>
    <name evidence="1" type="ORF">UT28_C0001G0182</name>
</gene>
<dbReference type="KEGG" id="bbgw:UT28_C0001G0182"/>
<sequence length="106" mass="12220">MENEKSAMDPNTIRLLKHFGRPIEGKSRLVKFGDHGMSDMIYDQPQPVSSVQDEVMCIVYFDKHNREMEIQREGKRETIPPKIRSFLLKGGICNFTVPLDAAVIIW</sequence>